<accession>A0A377G9U4</accession>
<evidence type="ECO:0000313" key="2">
    <source>
        <dbReference type="EMBL" id="STO21281.1"/>
    </source>
</evidence>
<dbReference type="EMBL" id="UGGT01000001">
    <property type="protein sequence ID" value="STO21281.1"/>
    <property type="molecule type" value="Genomic_DNA"/>
</dbReference>
<evidence type="ECO:0000313" key="3">
    <source>
        <dbReference type="Proteomes" id="UP000254554"/>
    </source>
</evidence>
<sequence>MMKQNSGGQGARNTKKRSFLETTKRIWEEDKNKNLEENKTTHTKETHVDSSDNLVEAEPDINQFLKPK</sequence>
<reference evidence="2 3" key="1">
    <citation type="submission" date="2018-06" db="EMBL/GenBank/DDBJ databases">
        <authorList>
            <consortium name="Pathogen Informatics"/>
            <person name="Doyle S."/>
        </authorList>
    </citation>
    <scope>NUCLEOTIDE SEQUENCE [LARGE SCALE GENOMIC DNA]</scope>
    <source>
        <strain evidence="2 3">NCTC11370</strain>
    </source>
</reference>
<dbReference type="RefSeq" id="WP_019349729.1">
    <property type="nucleotide sequence ID" value="NZ_UGGT01000001.1"/>
</dbReference>
<feature type="region of interest" description="Disordered" evidence="1">
    <location>
        <begin position="1"/>
        <end position="68"/>
    </location>
</feature>
<gene>
    <name evidence="2" type="ORF">NCTC11370_01346</name>
</gene>
<dbReference type="AlphaFoldDB" id="A0A377G9U4"/>
<organism evidence="2 3">
    <name type="scientific">Fluoribacter dumoffii</name>
    <dbReference type="NCBI Taxonomy" id="463"/>
    <lineage>
        <taxon>Bacteria</taxon>
        <taxon>Pseudomonadati</taxon>
        <taxon>Pseudomonadota</taxon>
        <taxon>Gammaproteobacteria</taxon>
        <taxon>Legionellales</taxon>
        <taxon>Legionellaceae</taxon>
        <taxon>Fluoribacter</taxon>
    </lineage>
</organism>
<evidence type="ECO:0000256" key="1">
    <source>
        <dbReference type="SAM" id="MobiDB-lite"/>
    </source>
</evidence>
<dbReference type="Proteomes" id="UP000254554">
    <property type="component" value="Unassembled WGS sequence"/>
</dbReference>
<feature type="compositionally biased region" description="Basic and acidic residues" evidence="1">
    <location>
        <begin position="18"/>
        <end position="50"/>
    </location>
</feature>
<name>A0A377G9U4_9GAMM</name>
<protein>
    <submittedName>
        <fullName evidence="2">Uncharacterized protein</fullName>
    </submittedName>
</protein>
<keyword evidence="3" id="KW-1185">Reference proteome</keyword>
<dbReference type="GeneID" id="93292077"/>
<proteinExistence type="predicted"/>